<sequence>MNVTLVFLLGLLASMIAVLPPGMLNITAAKIRLKEGITRGLMFSLGAIIVVLLQTYIAAIFARYLKMHPEVISVLQKVACGIFILISLYFFLIAKSQPKKPGKKPKTKSKQSRFFQGILMSALNVFPIPFQAYMTITLASFGWLDFNPSSIIAYVLGTASGSFIVLYLYMTFFDKISEKKFTSQKNMNYIIGGVTAIIAIITLINIIKKM</sequence>
<dbReference type="GO" id="GO:0006865">
    <property type="term" value="P:amino acid transport"/>
    <property type="evidence" value="ECO:0007669"/>
    <property type="project" value="InterPro"/>
</dbReference>
<evidence type="ECO:0000256" key="3">
    <source>
        <dbReference type="ARBA" id="ARBA00022692"/>
    </source>
</evidence>
<dbReference type="Proteomes" id="UP001139199">
    <property type="component" value="Unassembled WGS sequence"/>
</dbReference>
<organism evidence="7 8">
    <name type="scientific">Neotamlana laminarinivorans</name>
    <dbReference type="NCBI Taxonomy" id="2883124"/>
    <lineage>
        <taxon>Bacteria</taxon>
        <taxon>Pseudomonadati</taxon>
        <taxon>Bacteroidota</taxon>
        <taxon>Flavobacteriia</taxon>
        <taxon>Flavobacteriales</taxon>
        <taxon>Flavobacteriaceae</taxon>
        <taxon>Neotamlana</taxon>
    </lineage>
</organism>
<evidence type="ECO:0000256" key="1">
    <source>
        <dbReference type="ARBA" id="ARBA00004651"/>
    </source>
</evidence>
<keyword evidence="5 6" id="KW-0472">Membrane</keyword>
<comment type="caution">
    <text evidence="7">The sequence shown here is derived from an EMBL/GenBank/DDBJ whole genome shotgun (WGS) entry which is preliminary data.</text>
</comment>
<dbReference type="InterPro" id="IPR001123">
    <property type="entry name" value="LeuE-type"/>
</dbReference>
<proteinExistence type="predicted"/>
<dbReference type="EMBL" id="JAJAPW010000002">
    <property type="protein sequence ID" value="MCB4798518.1"/>
    <property type="molecule type" value="Genomic_DNA"/>
</dbReference>
<evidence type="ECO:0000313" key="8">
    <source>
        <dbReference type="Proteomes" id="UP001139199"/>
    </source>
</evidence>
<feature type="transmembrane region" description="Helical" evidence="6">
    <location>
        <begin position="6"/>
        <end position="28"/>
    </location>
</feature>
<feature type="transmembrane region" description="Helical" evidence="6">
    <location>
        <begin position="74"/>
        <end position="93"/>
    </location>
</feature>
<gene>
    <name evidence="7" type="ORF">LG649_06660</name>
</gene>
<keyword evidence="2" id="KW-1003">Cell membrane</keyword>
<dbReference type="GO" id="GO:0005886">
    <property type="term" value="C:plasma membrane"/>
    <property type="evidence" value="ECO:0007669"/>
    <property type="project" value="UniProtKB-SubCell"/>
</dbReference>
<reference evidence="7" key="1">
    <citation type="submission" date="2021-10" db="EMBL/GenBank/DDBJ databases">
        <title>Tamlana sargassums sp. nov., and Tamlana laminarinivorans sp. nov., two new bacteria isolated from the brown alga.</title>
        <authorList>
            <person name="Li J."/>
        </authorList>
    </citation>
    <scope>NUCLEOTIDE SEQUENCE</scope>
    <source>
        <strain evidence="7">PT2-4</strain>
    </source>
</reference>
<evidence type="ECO:0000256" key="6">
    <source>
        <dbReference type="SAM" id="Phobius"/>
    </source>
</evidence>
<dbReference type="Pfam" id="PF01810">
    <property type="entry name" value="LysE"/>
    <property type="match status" value="1"/>
</dbReference>
<feature type="transmembrane region" description="Helical" evidence="6">
    <location>
        <begin position="189"/>
        <end position="207"/>
    </location>
</feature>
<dbReference type="AlphaFoldDB" id="A0A9X1HYL0"/>
<accession>A0A9X1HYL0</accession>
<comment type="subcellular location">
    <subcellularLocation>
        <location evidence="1">Cell membrane</location>
        <topology evidence="1">Multi-pass membrane protein</topology>
    </subcellularLocation>
</comment>
<evidence type="ECO:0000256" key="5">
    <source>
        <dbReference type="ARBA" id="ARBA00023136"/>
    </source>
</evidence>
<keyword evidence="8" id="KW-1185">Reference proteome</keyword>
<evidence type="ECO:0000256" key="2">
    <source>
        <dbReference type="ARBA" id="ARBA00022475"/>
    </source>
</evidence>
<dbReference type="RefSeq" id="WP_226542488.1">
    <property type="nucleotide sequence ID" value="NZ_JAJAPW010000002.1"/>
</dbReference>
<evidence type="ECO:0000313" key="7">
    <source>
        <dbReference type="EMBL" id="MCB4798518.1"/>
    </source>
</evidence>
<evidence type="ECO:0000256" key="4">
    <source>
        <dbReference type="ARBA" id="ARBA00022989"/>
    </source>
</evidence>
<feature type="transmembrane region" description="Helical" evidence="6">
    <location>
        <begin position="151"/>
        <end position="169"/>
    </location>
</feature>
<name>A0A9X1HYL0_9FLAO</name>
<feature type="transmembrane region" description="Helical" evidence="6">
    <location>
        <begin position="114"/>
        <end position="139"/>
    </location>
</feature>
<keyword evidence="4 6" id="KW-1133">Transmembrane helix</keyword>
<keyword evidence="3 6" id="KW-0812">Transmembrane</keyword>
<feature type="transmembrane region" description="Helical" evidence="6">
    <location>
        <begin position="40"/>
        <end position="62"/>
    </location>
</feature>
<protein>
    <submittedName>
        <fullName evidence="7">LysE family transporter</fullName>
    </submittedName>
</protein>